<dbReference type="AlphaFoldDB" id="A0AAW1SRM2"/>
<dbReference type="GO" id="GO:0008033">
    <property type="term" value="P:tRNA processing"/>
    <property type="evidence" value="ECO:0007669"/>
    <property type="project" value="UniProtKB-KW"/>
</dbReference>
<keyword evidence="4" id="KW-0862">Zinc</keyword>
<keyword evidence="16" id="KW-1185">Reference proteome</keyword>
<dbReference type="GO" id="GO:0043829">
    <property type="term" value="F:tRNA-specific adenosine-37 deaminase activity"/>
    <property type="evidence" value="ECO:0007669"/>
    <property type="project" value="UniProtKB-EC"/>
</dbReference>
<evidence type="ECO:0000313" key="16">
    <source>
        <dbReference type="Proteomes" id="UP001485043"/>
    </source>
</evidence>
<evidence type="ECO:0000313" key="15">
    <source>
        <dbReference type="EMBL" id="KAK9856122.1"/>
    </source>
</evidence>
<evidence type="ECO:0000256" key="4">
    <source>
        <dbReference type="ARBA" id="ARBA00022833"/>
    </source>
</evidence>
<accession>A0AAW1SRM2</accession>
<gene>
    <name evidence="15" type="ORF">WJX84_006382</name>
</gene>
<evidence type="ECO:0000256" key="12">
    <source>
        <dbReference type="SAM" id="MobiDB-lite"/>
    </source>
</evidence>
<evidence type="ECO:0000256" key="2">
    <source>
        <dbReference type="ARBA" id="ARBA00022723"/>
    </source>
</evidence>
<evidence type="ECO:0000256" key="7">
    <source>
        <dbReference type="ARBA" id="ARBA00038326"/>
    </source>
</evidence>
<keyword evidence="3" id="KW-0378">Hydrolase</keyword>
<evidence type="ECO:0000256" key="5">
    <source>
        <dbReference type="ARBA" id="ARBA00037026"/>
    </source>
</evidence>
<feature type="region of interest" description="Disordered" evidence="12">
    <location>
        <begin position="95"/>
        <end position="119"/>
    </location>
</feature>
<dbReference type="SUPFAM" id="SSF52833">
    <property type="entry name" value="Thioredoxin-like"/>
    <property type="match status" value="1"/>
</dbReference>
<dbReference type="Proteomes" id="UP001485043">
    <property type="component" value="Unassembled WGS sequence"/>
</dbReference>
<feature type="region of interest" description="Disordered" evidence="12">
    <location>
        <begin position="62"/>
        <end position="83"/>
    </location>
</feature>
<dbReference type="InterPro" id="IPR002466">
    <property type="entry name" value="A_deamin"/>
</dbReference>
<feature type="compositionally biased region" description="Basic and acidic residues" evidence="12">
    <location>
        <begin position="228"/>
        <end position="240"/>
    </location>
</feature>
<name>A0AAW1SRM2_9CHLO</name>
<reference evidence="15 16" key="1">
    <citation type="journal article" date="2024" name="Nat. Commun.">
        <title>Phylogenomics reveals the evolutionary origins of lichenization in chlorophyte algae.</title>
        <authorList>
            <person name="Puginier C."/>
            <person name="Libourel C."/>
            <person name="Otte J."/>
            <person name="Skaloud P."/>
            <person name="Haon M."/>
            <person name="Grisel S."/>
            <person name="Petersen M."/>
            <person name="Berrin J.G."/>
            <person name="Delaux P.M."/>
            <person name="Dal Grande F."/>
            <person name="Keller J."/>
        </authorList>
    </citation>
    <scope>NUCLEOTIDE SEQUENCE [LARGE SCALE GENOMIC DNA]</scope>
    <source>
        <strain evidence="15 16">SAG 2523</strain>
    </source>
</reference>
<dbReference type="CDD" id="cd02947">
    <property type="entry name" value="TRX_family"/>
    <property type="match status" value="1"/>
</dbReference>
<feature type="region of interest" description="Disordered" evidence="12">
    <location>
        <begin position="198"/>
        <end position="240"/>
    </location>
</feature>
<dbReference type="SMART" id="SM00552">
    <property type="entry name" value="ADEAMc"/>
    <property type="match status" value="1"/>
</dbReference>
<dbReference type="Pfam" id="PF00085">
    <property type="entry name" value="Thioredoxin"/>
    <property type="match status" value="1"/>
</dbReference>
<dbReference type="PANTHER" id="PTHR46516">
    <property type="entry name" value="TRNA-SPECIFIC ADENOSINE DEAMINASE 1"/>
    <property type="match status" value="1"/>
</dbReference>
<organism evidence="15 16">
    <name type="scientific">Apatococcus fuscideae</name>
    <dbReference type="NCBI Taxonomy" id="2026836"/>
    <lineage>
        <taxon>Eukaryota</taxon>
        <taxon>Viridiplantae</taxon>
        <taxon>Chlorophyta</taxon>
        <taxon>core chlorophytes</taxon>
        <taxon>Trebouxiophyceae</taxon>
        <taxon>Chlorellales</taxon>
        <taxon>Chlorellaceae</taxon>
        <taxon>Apatococcus</taxon>
    </lineage>
</organism>
<dbReference type="Gene3D" id="3.40.30.10">
    <property type="entry name" value="Glutaredoxin"/>
    <property type="match status" value="1"/>
</dbReference>
<comment type="caution">
    <text evidence="15">The sequence shown here is derived from an EMBL/GenBank/DDBJ whole genome shotgun (WGS) entry which is preliminary data.</text>
</comment>
<keyword evidence="2" id="KW-0479">Metal-binding</keyword>
<dbReference type="GO" id="GO:0046872">
    <property type="term" value="F:metal ion binding"/>
    <property type="evidence" value="ECO:0007669"/>
    <property type="project" value="UniProtKB-KW"/>
</dbReference>
<dbReference type="PROSITE" id="PS51352">
    <property type="entry name" value="THIOREDOXIN_2"/>
    <property type="match status" value="1"/>
</dbReference>
<keyword evidence="1" id="KW-0819">tRNA processing</keyword>
<dbReference type="EC" id="3.5.4.34" evidence="8"/>
<evidence type="ECO:0000256" key="9">
    <source>
        <dbReference type="ARBA" id="ARBA00040502"/>
    </source>
</evidence>
<sequence length="647" mass="69474">MSDVARAVLEGYTSLSKTGKPQQHEHTVLAGIVASRTTLSGRPQQLSVLSIGTGAKCLGASQRSPVGQTVNDSHAEADVGPQIGSKPRVRRQLTTAQPGQTGAKALHADGKSTSPHNARASDLDCRGGLSQQEAVPVMVQHAEQLLSCTPNGNATCHSGSVPGSPEQAAAVRAGTEQTSCTAAQSSNPARQLMVEAPAAENTVHSSSHLKPSDTRPPSGLEQNAAAKQHQDRTYETHGHENLVLPEGRADCETGILRRKPGRGEPTLSMSCSDKLARWAMLGLQGCLAMEFLVEPVYLSSIHIGTRPDSSAEEKTASTEALHRAFSGRMACLADRLQPPFQHAKPEDTLHVSLAQQSSQQEVTLGVSGRRAGAPKKLKESGAVSWKILSSICPAAVLDLHLGLMQHKTQRQAADSLALIDHLSPDSSSQCQLEEAAQLRERPQLIPYNPSVGRSAAGPSMAPVRPVFVLAGPNTVAQSAIATTATAEPSPRLHPDALARRQQAQQRQADRNHIVSLRRQLKTEGKGWWEVLDTTNCVTVAKLADYERHLTAAKEKMQLVVCLFFAPWCMACRALHPKLEQIAEQNPEVLFVKANIEQMRELASSMAVASLPYFVFYKGAGDPLTQFTASLQPNRLAKLRTEIALHKA</sequence>
<dbReference type="InterPro" id="IPR036249">
    <property type="entry name" value="Thioredoxin-like_sf"/>
</dbReference>
<comment type="catalytic activity">
    <reaction evidence="11">
        <text>adenosine(37) in tRNA(Ala) + H2O + H(+) = inosine(37) in tRNA(Ala) + NH4(+)</text>
        <dbReference type="Rhea" id="RHEA:50968"/>
        <dbReference type="Rhea" id="RHEA-COMP:12855"/>
        <dbReference type="Rhea" id="RHEA-COMP:12856"/>
        <dbReference type="ChEBI" id="CHEBI:15377"/>
        <dbReference type="ChEBI" id="CHEBI:15378"/>
        <dbReference type="ChEBI" id="CHEBI:28938"/>
        <dbReference type="ChEBI" id="CHEBI:74411"/>
        <dbReference type="ChEBI" id="CHEBI:82852"/>
        <dbReference type="EC" id="3.5.4.34"/>
    </reaction>
</comment>
<evidence type="ECO:0000259" key="14">
    <source>
        <dbReference type="PROSITE" id="PS51352"/>
    </source>
</evidence>
<evidence type="ECO:0000259" key="13">
    <source>
        <dbReference type="PROSITE" id="PS50141"/>
    </source>
</evidence>
<proteinExistence type="inferred from homology"/>
<evidence type="ECO:0000256" key="11">
    <source>
        <dbReference type="ARBA" id="ARBA00047635"/>
    </source>
</evidence>
<comment type="similarity">
    <text evidence="7">Belongs to the ADAT1 family.</text>
</comment>
<feature type="compositionally biased region" description="Polar residues" evidence="12">
    <location>
        <begin position="62"/>
        <end position="72"/>
    </location>
</feature>
<evidence type="ECO:0000256" key="8">
    <source>
        <dbReference type="ARBA" id="ARBA00038940"/>
    </source>
</evidence>
<evidence type="ECO:0000256" key="10">
    <source>
        <dbReference type="ARBA" id="ARBA00041760"/>
    </source>
</evidence>
<dbReference type="EMBL" id="JALJOV010001025">
    <property type="protein sequence ID" value="KAK9856122.1"/>
    <property type="molecule type" value="Genomic_DNA"/>
</dbReference>
<evidence type="ECO:0000256" key="1">
    <source>
        <dbReference type="ARBA" id="ARBA00022694"/>
    </source>
</evidence>
<dbReference type="InterPro" id="IPR013766">
    <property type="entry name" value="Thioredoxin_domain"/>
</dbReference>
<comment type="cofactor">
    <cofactor evidence="5">
        <name>1D-myo-inositol hexakisphosphate</name>
        <dbReference type="ChEBI" id="CHEBI:58130"/>
    </cofactor>
</comment>
<dbReference type="PROSITE" id="PS50141">
    <property type="entry name" value="A_DEAMIN_EDITASE"/>
    <property type="match status" value="1"/>
</dbReference>
<protein>
    <recommendedName>
        <fullName evidence="9">tRNA-specific adenosine deaminase 1</fullName>
        <ecNumber evidence="8">3.5.4.34</ecNumber>
    </recommendedName>
    <alternativeName>
        <fullName evidence="10">tRNA-specific adenosine-37 deaminase</fullName>
    </alternativeName>
</protein>
<feature type="domain" description="Thioredoxin" evidence="14">
    <location>
        <begin position="505"/>
        <end position="647"/>
    </location>
</feature>
<feature type="region of interest" description="Disordered" evidence="12">
    <location>
        <begin position="157"/>
        <end position="176"/>
    </location>
</feature>
<dbReference type="Pfam" id="PF02137">
    <property type="entry name" value="A_deamin"/>
    <property type="match status" value="1"/>
</dbReference>
<evidence type="ECO:0000256" key="3">
    <source>
        <dbReference type="ARBA" id="ARBA00022801"/>
    </source>
</evidence>
<comment type="function">
    <text evidence="6">Specifically deaminates adenosine-37 to inosine in tRNA-Ala.</text>
</comment>
<dbReference type="PANTHER" id="PTHR46516:SF1">
    <property type="entry name" value="TRNA-SPECIFIC ADENOSINE DEAMINASE 1"/>
    <property type="match status" value="1"/>
</dbReference>
<evidence type="ECO:0000256" key="6">
    <source>
        <dbReference type="ARBA" id="ARBA00037784"/>
    </source>
</evidence>
<feature type="domain" description="A to I editase" evidence="13">
    <location>
        <begin position="263"/>
        <end position="346"/>
    </location>
</feature>
<dbReference type="GO" id="GO:0003723">
    <property type="term" value="F:RNA binding"/>
    <property type="evidence" value="ECO:0007669"/>
    <property type="project" value="InterPro"/>
</dbReference>